<dbReference type="InterPro" id="IPR000618">
    <property type="entry name" value="Insect_cuticle"/>
</dbReference>
<dbReference type="GO" id="GO:0062129">
    <property type="term" value="C:chitin-based extracellular matrix"/>
    <property type="evidence" value="ECO:0007669"/>
    <property type="project" value="TreeGrafter"/>
</dbReference>
<feature type="transmembrane region" description="Helical" evidence="2">
    <location>
        <begin position="14"/>
        <end position="34"/>
    </location>
</feature>
<dbReference type="PANTHER" id="PTHR10380:SF224">
    <property type="entry name" value="CUTICULAR PROTEIN 12A"/>
    <property type="match status" value="1"/>
</dbReference>
<keyword evidence="2" id="KW-1133">Transmembrane helix</keyword>
<dbReference type="PROSITE" id="PS51155">
    <property type="entry name" value="CHIT_BIND_RR_2"/>
    <property type="match status" value="1"/>
</dbReference>
<dbReference type="RefSeq" id="XP_030747925.1">
    <property type="nucleotide sequence ID" value="XM_030892065.1"/>
</dbReference>
<sequence length="141" mass="16632">MYLRFVLIFKRSKMLLLVNIQFVNITMFWLFCLAKSKPLIQGRLSLAEPTNYYFRDANGPGTYAFGYDVDDPETDNLQFRDEERHANGTVTGKYGWVAPDGQVYMVKYISDNFGYRAKVETLPNFKKYKTRRFRTSFNNLF</sequence>
<keyword evidence="2" id="KW-0812">Transmembrane</keyword>
<dbReference type="PANTHER" id="PTHR10380">
    <property type="entry name" value="CUTICLE PROTEIN"/>
    <property type="match status" value="1"/>
</dbReference>
<reference evidence="4" key="1">
    <citation type="submission" date="2025-08" db="UniProtKB">
        <authorList>
            <consortium name="RefSeq"/>
        </authorList>
    </citation>
    <scope>IDENTIFICATION</scope>
    <source>
        <tissue evidence="4">Gonads</tissue>
    </source>
</reference>
<dbReference type="InterPro" id="IPR050468">
    <property type="entry name" value="Cuticle_Struct_Prot"/>
</dbReference>
<organism evidence="3 4">
    <name type="scientific">Sitophilus oryzae</name>
    <name type="common">Rice weevil</name>
    <name type="synonym">Curculio oryzae</name>
    <dbReference type="NCBI Taxonomy" id="7048"/>
    <lineage>
        <taxon>Eukaryota</taxon>
        <taxon>Metazoa</taxon>
        <taxon>Ecdysozoa</taxon>
        <taxon>Arthropoda</taxon>
        <taxon>Hexapoda</taxon>
        <taxon>Insecta</taxon>
        <taxon>Pterygota</taxon>
        <taxon>Neoptera</taxon>
        <taxon>Endopterygota</taxon>
        <taxon>Coleoptera</taxon>
        <taxon>Polyphaga</taxon>
        <taxon>Cucujiformia</taxon>
        <taxon>Curculionidae</taxon>
        <taxon>Dryophthorinae</taxon>
        <taxon>Sitophilus</taxon>
    </lineage>
</organism>
<dbReference type="Pfam" id="PF00379">
    <property type="entry name" value="Chitin_bind_4"/>
    <property type="match status" value="1"/>
</dbReference>
<dbReference type="PRINTS" id="PR00947">
    <property type="entry name" value="CUTICLE"/>
</dbReference>
<keyword evidence="3" id="KW-1185">Reference proteome</keyword>
<dbReference type="AlphaFoldDB" id="A0A6J2XAD4"/>
<dbReference type="GO" id="GO:0008010">
    <property type="term" value="F:structural constituent of chitin-based larval cuticle"/>
    <property type="evidence" value="ECO:0007669"/>
    <property type="project" value="TreeGrafter"/>
</dbReference>
<dbReference type="Proteomes" id="UP000504635">
    <property type="component" value="Unplaced"/>
</dbReference>
<accession>A0A6J2XAD4</accession>
<proteinExistence type="predicted"/>
<keyword evidence="1" id="KW-0193">Cuticle</keyword>
<protein>
    <submittedName>
        <fullName evidence="4">Uncharacterized protein LOC115876330</fullName>
    </submittedName>
</protein>
<name>A0A6J2XAD4_SITOR</name>
<dbReference type="KEGG" id="soy:115876330"/>
<keyword evidence="2" id="KW-0472">Membrane</keyword>
<evidence type="ECO:0000313" key="3">
    <source>
        <dbReference type="Proteomes" id="UP000504635"/>
    </source>
</evidence>
<dbReference type="GeneID" id="115876330"/>
<evidence type="ECO:0000313" key="4">
    <source>
        <dbReference type="RefSeq" id="XP_030747925.1"/>
    </source>
</evidence>
<gene>
    <name evidence="4" type="primary">LOC115876330</name>
</gene>
<evidence type="ECO:0000256" key="2">
    <source>
        <dbReference type="SAM" id="Phobius"/>
    </source>
</evidence>
<evidence type="ECO:0000256" key="1">
    <source>
        <dbReference type="PROSITE-ProRule" id="PRU00497"/>
    </source>
</evidence>
<dbReference type="OrthoDB" id="8021718at2759"/>
<dbReference type="InParanoid" id="A0A6J2XAD4"/>